<dbReference type="Proteomes" id="UP001597079">
    <property type="component" value="Unassembled WGS sequence"/>
</dbReference>
<evidence type="ECO:0000313" key="2">
    <source>
        <dbReference type="EMBL" id="MFD1676063.1"/>
    </source>
</evidence>
<dbReference type="RefSeq" id="WP_377943956.1">
    <property type="nucleotide sequence ID" value="NZ_JBHUCX010000043.1"/>
</dbReference>
<name>A0ABW4JJA9_9BACL</name>
<accession>A0ABW4JJA9</accession>
<keyword evidence="1" id="KW-1133">Transmembrane helix</keyword>
<dbReference type="EMBL" id="JBHUCX010000043">
    <property type="protein sequence ID" value="MFD1676063.1"/>
    <property type="molecule type" value="Genomic_DNA"/>
</dbReference>
<organism evidence="2 3">
    <name type="scientific">Alicyclobacillus fodiniaquatilis</name>
    <dbReference type="NCBI Taxonomy" id="1661150"/>
    <lineage>
        <taxon>Bacteria</taxon>
        <taxon>Bacillati</taxon>
        <taxon>Bacillota</taxon>
        <taxon>Bacilli</taxon>
        <taxon>Bacillales</taxon>
        <taxon>Alicyclobacillaceae</taxon>
        <taxon>Alicyclobacillus</taxon>
    </lineage>
</organism>
<protein>
    <submittedName>
        <fullName evidence="2">Uncharacterized protein</fullName>
    </submittedName>
</protein>
<evidence type="ECO:0000256" key="1">
    <source>
        <dbReference type="SAM" id="Phobius"/>
    </source>
</evidence>
<gene>
    <name evidence="2" type="ORF">ACFSB2_15270</name>
</gene>
<keyword evidence="3" id="KW-1185">Reference proteome</keyword>
<proteinExistence type="predicted"/>
<feature type="transmembrane region" description="Helical" evidence="1">
    <location>
        <begin position="32"/>
        <end position="54"/>
    </location>
</feature>
<comment type="caution">
    <text evidence="2">The sequence shown here is derived from an EMBL/GenBank/DDBJ whole genome shotgun (WGS) entry which is preliminary data.</text>
</comment>
<reference evidence="3" key="1">
    <citation type="journal article" date="2019" name="Int. J. Syst. Evol. Microbiol.">
        <title>The Global Catalogue of Microorganisms (GCM) 10K type strain sequencing project: providing services to taxonomists for standard genome sequencing and annotation.</title>
        <authorList>
            <consortium name="The Broad Institute Genomics Platform"/>
            <consortium name="The Broad Institute Genome Sequencing Center for Infectious Disease"/>
            <person name="Wu L."/>
            <person name="Ma J."/>
        </authorList>
    </citation>
    <scope>NUCLEOTIDE SEQUENCE [LARGE SCALE GENOMIC DNA]</scope>
    <source>
        <strain evidence="3">CGMCC 1.12286</strain>
    </source>
</reference>
<keyword evidence="1" id="KW-0812">Transmembrane</keyword>
<sequence length="73" mass="7953">MLQKVKRLVISKSISVCERTLRGDLPEMTGKAWLFVAIIVGVVLIFGPMALHIVTNALGGSTNTINNNFNLVQ</sequence>
<keyword evidence="1" id="KW-0472">Membrane</keyword>
<evidence type="ECO:0000313" key="3">
    <source>
        <dbReference type="Proteomes" id="UP001597079"/>
    </source>
</evidence>